<dbReference type="Proteomes" id="UP000039046">
    <property type="component" value="Unassembled WGS sequence"/>
</dbReference>
<sequence length="117" mass="13128">MQYYILVASAALAMLQMATARNLGSDVLGSPRSDCGASADVCVVFDGTDDECHKLELDWHNLGDLDFQVKDEVCAFYRDPGCRRVAYTVNYPGYRHIEDDHHFVGLTRSIKCAIRHD</sequence>
<dbReference type="HOGENOM" id="CLU_2086469_0_0_1"/>
<evidence type="ECO:0000256" key="1">
    <source>
        <dbReference type="SAM" id="SignalP"/>
    </source>
</evidence>
<dbReference type="AlphaFoldDB" id="A0A0A1TB60"/>
<reference evidence="2 3" key="1">
    <citation type="journal article" date="2015" name="Genome Announc.">
        <title>Draft Genome Sequence and Gene Annotation of the Entomopathogenic Fungus Verticillium hemipterigenum.</title>
        <authorList>
            <person name="Horn F."/>
            <person name="Habel A."/>
            <person name="Scharf D.H."/>
            <person name="Dworschak J."/>
            <person name="Brakhage A.A."/>
            <person name="Guthke R."/>
            <person name="Hertweck C."/>
            <person name="Linde J."/>
        </authorList>
    </citation>
    <scope>NUCLEOTIDE SEQUENCE [LARGE SCALE GENOMIC DNA]</scope>
</reference>
<proteinExistence type="predicted"/>
<organism evidence="2 3">
    <name type="scientific">[Torrubiella] hemipterigena</name>
    <dbReference type="NCBI Taxonomy" id="1531966"/>
    <lineage>
        <taxon>Eukaryota</taxon>
        <taxon>Fungi</taxon>
        <taxon>Dikarya</taxon>
        <taxon>Ascomycota</taxon>
        <taxon>Pezizomycotina</taxon>
        <taxon>Sordariomycetes</taxon>
        <taxon>Hypocreomycetidae</taxon>
        <taxon>Hypocreales</taxon>
        <taxon>Clavicipitaceae</taxon>
        <taxon>Clavicipitaceae incertae sedis</taxon>
        <taxon>'Torrubiella' clade</taxon>
    </lineage>
</organism>
<dbReference type="EMBL" id="CDHN01000004">
    <property type="protein sequence ID" value="CEJ92019.1"/>
    <property type="molecule type" value="Genomic_DNA"/>
</dbReference>
<keyword evidence="1" id="KW-0732">Signal</keyword>
<gene>
    <name evidence="2" type="ORF">VHEMI07699</name>
</gene>
<keyword evidence="3" id="KW-1185">Reference proteome</keyword>
<feature type="signal peptide" evidence="1">
    <location>
        <begin position="1"/>
        <end position="20"/>
    </location>
</feature>
<feature type="chain" id="PRO_5001979479" evidence="1">
    <location>
        <begin position="21"/>
        <end position="117"/>
    </location>
</feature>
<evidence type="ECO:0000313" key="3">
    <source>
        <dbReference type="Proteomes" id="UP000039046"/>
    </source>
</evidence>
<name>A0A0A1TB60_9HYPO</name>
<evidence type="ECO:0000313" key="2">
    <source>
        <dbReference type="EMBL" id="CEJ92019.1"/>
    </source>
</evidence>
<accession>A0A0A1TB60</accession>
<protein>
    <submittedName>
        <fullName evidence="2">Uncharacterized protein</fullName>
    </submittedName>
</protein>